<keyword evidence="4" id="KW-1003">Cell membrane</keyword>
<keyword evidence="13 14" id="KW-0472">Membrane</keyword>
<dbReference type="InterPro" id="IPR003660">
    <property type="entry name" value="HAMP_dom"/>
</dbReference>
<dbReference type="CDD" id="cd00075">
    <property type="entry name" value="HATPase"/>
    <property type="match status" value="1"/>
</dbReference>
<dbReference type="InterPro" id="IPR005467">
    <property type="entry name" value="His_kinase_dom"/>
</dbReference>
<dbReference type="CDD" id="cd00130">
    <property type="entry name" value="PAS"/>
    <property type="match status" value="1"/>
</dbReference>
<comment type="caution">
    <text evidence="18">The sequence shown here is derived from an EMBL/GenBank/DDBJ whole genome shotgun (WGS) entry which is preliminary data.</text>
</comment>
<feature type="domain" description="Histidine kinase" evidence="15">
    <location>
        <begin position="384"/>
        <end position="601"/>
    </location>
</feature>
<dbReference type="SUPFAM" id="SSF103190">
    <property type="entry name" value="Sensory domain-like"/>
    <property type="match status" value="1"/>
</dbReference>
<dbReference type="PANTHER" id="PTHR45453">
    <property type="entry name" value="PHOSPHATE REGULON SENSOR PROTEIN PHOR"/>
    <property type="match status" value="1"/>
</dbReference>
<organism evidence="18 19">
    <name type="scientific">Sporosarcina koreensis</name>
    <dbReference type="NCBI Taxonomy" id="334735"/>
    <lineage>
        <taxon>Bacteria</taxon>
        <taxon>Bacillati</taxon>
        <taxon>Bacillota</taxon>
        <taxon>Bacilli</taxon>
        <taxon>Bacillales</taxon>
        <taxon>Caryophanaceae</taxon>
        <taxon>Sporosarcina</taxon>
    </lineage>
</organism>
<evidence type="ECO:0000256" key="8">
    <source>
        <dbReference type="ARBA" id="ARBA00022741"/>
    </source>
</evidence>
<dbReference type="InterPro" id="IPR029151">
    <property type="entry name" value="Sensor-like_sf"/>
</dbReference>
<keyword evidence="8" id="KW-0547">Nucleotide-binding</keyword>
<gene>
    <name evidence="18" type="primary">walK</name>
    <name evidence="18" type="ORF">ACFPTP_00175</name>
</gene>
<feature type="transmembrane region" description="Helical" evidence="14">
    <location>
        <begin position="184"/>
        <end position="207"/>
    </location>
</feature>
<comment type="catalytic activity">
    <reaction evidence="1">
        <text>ATP + protein L-histidine = ADP + protein N-phospho-L-histidine.</text>
        <dbReference type="EC" id="2.7.13.3"/>
    </reaction>
</comment>
<protein>
    <recommendedName>
        <fullName evidence="3">histidine kinase</fullName>
        <ecNumber evidence="3">2.7.13.3</ecNumber>
    </recommendedName>
</protein>
<dbReference type="Gene3D" id="1.10.287.130">
    <property type="match status" value="1"/>
</dbReference>
<dbReference type="PROSITE" id="PS50885">
    <property type="entry name" value="HAMP"/>
    <property type="match status" value="1"/>
</dbReference>
<proteinExistence type="predicted"/>
<evidence type="ECO:0000313" key="19">
    <source>
        <dbReference type="Proteomes" id="UP001596071"/>
    </source>
</evidence>
<keyword evidence="7 14" id="KW-0812">Transmembrane</keyword>
<evidence type="ECO:0000313" key="18">
    <source>
        <dbReference type="EMBL" id="MFC5601681.1"/>
    </source>
</evidence>
<evidence type="ECO:0000256" key="5">
    <source>
        <dbReference type="ARBA" id="ARBA00022553"/>
    </source>
</evidence>
<dbReference type="SUPFAM" id="SSF47384">
    <property type="entry name" value="Homodimeric domain of signal transducing histidine kinase"/>
    <property type="match status" value="1"/>
</dbReference>
<evidence type="ECO:0000256" key="12">
    <source>
        <dbReference type="ARBA" id="ARBA00023012"/>
    </source>
</evidence>
<dbReference type="PROSITE" id="PS50112">
    <property type="entry name" value="PAS"/>
    <property type="match status" value="1"/>
</dbReference>
<evidence type="ECO:0000256" key="9">
    <source>
        <dbReference type="ARBA" id="ARBA00022777"/>
    </source>
</evidence>
<evidence type="ECO:0000259" key="16">
    <source>
        <dbReference type="PROSITE" id="PS50112"/>
    </source>
</evidence>
<dbReference type="SMART" id="SM00387">
    <property type="entry name" value="HATPase_c"/>
    <property type="match status" value="1"/>
</dbReference>
<dbReference type="SMART" id="SM00304">
    <property type="entry name" value="HAMP"/>
    <property type="match status" value="1"/>
</dbReference>
<dbReference type="Pfam" id="PF00989">
    <property type="entry name" value="PAS"/>
    <property type="match status" value="1"/>
</dbReference>
<dbReference type="PANTHER" id="PTHR45453:SF1">
    <property type="entry name" value="PHOSPHATE REGULON SENSOR PROTEIN PHOR"/>
    <property type="match status" value="1"/>
</dbReference>
<evidence type="ECO:0000256" key="4">
    <source>
        <dbReference type="ARBA" id="ARBA00022475"/>
    </source>
</evidence>
<dbReference type="InterPro" id="IPR000014">
    <property type="entry name" value="PAS"/>
</dbReference>
<evidence type="ECO:0000256" key="13">
    <source>
        <dbReference type="ARBA" id="ARBA00023136"/>
    </source>
</evidence>
<keyword evidence="6 18" id="KW-0808">Transferase</keyword>
<evidence type="ECO:0000256" key="10">
    <source>
        <dbReference type="ARBA" id="ARBA00022840"/>
    </source>
</evidence>
<dbReference type="SMART" id="SM00091">
    <property type="entry name" value="PAS"/>
    <property type="match status" value="1"/>
</dbReference>
<dbReference type="SUPFAM" id="SSF158472">
    <property type="entry name" value="HAMP domain-like"/>
    <property type="match status" value="1"/>
</dbReference>
<dbReference type="Pfam" id="PF23846">
    <property type="entry name" value="Cache_WalK"/>
    <property type="match status" value="1"/>
</dbReference>
<dbReference type="Pfam" id="PF00672">
    <property type="entry name" value="HAMP"/>
    <property type="match status" value="1"/>
</dbReference>
<keyword evidence="11 14" id="KW-1133">Transmembrane helix</keyword>
<dbReference type="Proteomes" id="UP001596071">
    <property type="component" value="Unassembled WGS sequence"/>
</dbReference>
<reference evidence="19" key="1">
    <citation type="journal article" date="2019" name="Int. J. Syst. Evol. Microbiol.">
        <title>The Global Catalogue of Microorganisms (GCM) 10K type strain sequencing project: providing services to taxonomists for standard genome sequencing and annotation.</title>
        <authorList>
            <consortium name="The Broad Institute Genomics Platform"/>
            <consortium name="The Broad Institute Genome Sequencing Center for Infectious Disease"/>
            <person name="Wu L."/>
            <person name="Ma J."/>
        </authorList>
    </citation>
    <scope>NUCLEOTIDE SEQUENCE [LARGE SCALE GENOMIC DNA]</scope>
    <source>
        <strain evidence="19">KACC 11299</strain>
    </source>
</reference>
<dbReference type="PRINTS" id="PR00344">
    <property type="entry name" value="BCTRLSENSOR"/>
</dbReference>
<dbReference type="CDD" id="cd00082">
    <property type="entry name" value="HisKA"/>
    <property type="match status" value="1"/>
</dbReference>
<dbReference type="Pfam" id="PF00512">
    <property type="entry name" value="HisKA"/>
    <property type="match status" value="1"/>
</dbReference>
<evidence type="ECO:0000256" key="7">
    <source>
        <dbReference type="ARBA" id="ARBA00022692"/>
    </source>
</evidence>
<dbReference type="EMBL" id="JBHSNP010000002">
    <property type="protein sequence ID" value="MFC5601681.1"/>
    <property type="molecule type" value="Genomic_DNA"/>
</dbReference>
<keyword evidence="10" id="KW-0067">ATP-binding</keyword>
<name>A0ABW0TTK9_9BACL</name>
<evidence type="ECO:0000256" key="6">
    <source>
        <dbReference type="ARBA" id="ARBA00022679"/>
    </source>
</evidence>
<evidence type="ECO:0000256" key="1">
    <source>
        <dbReference type="ARBA" id="ARBA00000085"/>
    </source>
</evidence>
<sequence>MQKVGFFRSIHVKFVLIYIMLILVAMQIIGLYFASKLEDTLKTNFTNSVRDRVNLVEFSVREEMIKDRSPDDPSLVQSLRSVLSGFNSEDINEIRVIDAKYKILATSELGNQSLVGQRSMEDSVRRSISTETFYENINYDPAKRERVMVRVTPIINNNREVVGTLYVTANIEKVYKQINEINQILAGGVAVSLTFTIIIGIFIARTFTRPISDMRRQALAMAQGNFSRKVHVYGNDEMGQLAIAFNHLTNQLQESQSTTESEQRKLASVLENMTDGVISTDRKGRVSLINDSALMMLRLTRDLVLNRPIASILGLEQEYTFEDLIQVKDSIALDFSTVKEPYILRATFSVTQRETGFVNGLIVVLHDNTEQEKIDMERREFVSNVSHELRTPLTTMRSYLDALAEGAWKNEEIAPSFLRVTQTETERMIRLVNDLLKLSRMDSKEYELNTEWVEFNQFFNSIIERFEFSKSQNVHFKRLLPSADLFVEIDTDKMTQVIDNIISNALKYSPDGGDVRFGVTTSGTYIKVMISDDGMGIPQSNVNRIFDRFYRADRARSRAMGGTGLGLAIAKEMIIAHGGEIWAESEEGKGTTIFFTLPFEQQEEGEWD</sequence>
<dbReference type="InterPro" id="IPR035965">
    <property type="entry name" value="PAS-like_dom_sf"/>
</dbReference>
<dbReference type="InterPro" id="IPR049814">
    <property type="entry name" value="Resp_reg_WalK"/>
</dbReference>
<dbReference type="InterPro" id="IPR003661">
    <property type="entry name" value="HisK_dim/P_dom"/>
</dbReference>
<dbReference type="Gene3D" id="3.30.565.10">
    <property type="entry name" value="Histidine kinase-like ATPase, C-terminal domain"/>
    <property type="match status" value="1"/>
</dbReference>
<feature type="transmembrane region" description="Helical" evidence="14">
    <location>
        <begin position="12"/>
        <end position="34"/>
    </location>
</feature>
<dbReference type="PROSITE" id="PS50109">
    <property type="entry name" value="HIS_KIN"/>
    <property type="match status" value="1"/>
</dbReference>
<dbReference type="InterPro" id="IPR036097">
    <property type="entry name" value="HisK_dim/P_sf"/>
</dbReference>
<dbReference type="RefSeq" id="WP_381441314.1">
    <property type="nucleotide sequence ID" value="NZ_JBHSNP010000002.1"/>
</dbReference>
<keyword evidence="12" id="KW-0902">Two-component regulatory system</keyword>
<dbReference type="GO" id="GO:0004673">
    <property type="term" value="F:protein histidine kinase activity"/>
    <property type="evidence" value="ECO:0007669"/>
    <property type="project" value="UniProtKB-EC"/>
</dbReference>
<keyword evidence="9 18" id="KW-0418">Kinase</keyword>
<dbReference type="Pfam" id="PF02518">
    <property type="entry name" value="HATPase_c"/>
    <property type="match status" value="1"/>
</dbReference>
<dbReference type="Gene3D" id="1.10.8.500">
    <property type="entry name" value="HAMP domain in histidine kinase"/>
    <property type="match status" value="1"/>
</dbReference>
<dbReference type="NCBIfam" id="NF033092">
    <property type="entry name" value="HK_WalK"/>
    <property type="match status" value="1"/>
</dbReference>
<dbReference type="InterPro" id="IPR036890">
    <property type="entry name" value="HATPase_C_sf"/>
</dbReference>
<dbReference type="InterPro" id="IPR004358">
    <property type="entry name" value="Sig_transdc_His_kin-like_C"/>
</dbReference>
<keyword evidence="5" id="KW-0597">Phosphoprotein</keyword>
<dbReference type="SMART" id="SM00388">
    <property type="entry name" value="HisKA"/>
    <property type="match status" value="1"/>
</dbReference>
<evidence type="ECO:0000259" key="15">
    <source>
        <dbReference type="PROSITE" id="PS50109"/>
    </source>
</evidence>
<comment type="subcellular location">
    <subcellularLocation>
        <location evidence="2">Cell membrane</location>
        <topology evidence="2">Multi-pass membrane protein</topology>
    </subcellularLocation>
</comment>
<dbReference type="InterPro" id="IPR013767">
    <property type="entry name" value="PAS_fold"/>
</dbReference>
<dbReference type="InterPro" id="IPR003594">
    <property type="entry name" value="HATPase_dom"/>
</dbReference>
<evidence type="ECO:0000256" key="2">
    <source>
        <dbReference type="ARBA" id="ARBA00004651"/>
    </source>
</evidence>
<accession>A0ABW0TTK9</accession>
<dbReference type="InterPro" id="IPR057640">
    <property type="entry name" value="Cache_WalK"/>
</dbReference>
<keyword evidence="19" id="KW-1185">Reference proteome</keyword>
<dbReference type="InterPro" id="IPR050351">
    <property type="entry name" value="BphY/WalK/GraS-like"/>
</dbReference>
<dbReference type="SUPFAM" id="SSF55785">
    <property type="entry name" value="PYP-like sensor domain (PAS domain)"/>
    <property type="match status" value="1"/>
</dbReference>
<evidence type="ECO:0000256" key="14">
    <source>
        <dbReference type="SAM" id="Phobius"/>
    </source>
</evidence>
<dbReference type="Gene3D" id="3.30.450.20">
    <property type="entry name" value="PAS domain"/>
    <property type="match status" value="2"/>
</dbReference>
<dbReference type="CDD" id="cd06225">
    <property type="entry name" value="HAMP"/>
    <property type="match status" value="1"/>
</dbReference>
<dbReference type="SUPFAM" id="SSF55874">
    <property type="entry name" value="ATPase domain of HSP90 chaperone/DNA topoisomerase II/histidine kinase"/>
    <property type="match status" value="1"/>
</dbReference>
<feature type="domain" description="PAS" evidence="16">
    <location>
        <begin position="262"/>
        <end position="307"/>
    </location>
</feature>
<evidence type="ECO:0000256" key="3">
    <source>
        <dbReference type="ARBA" id="ARBA00012438"/>
    </source>
</evidence>
<evidence type="ECO:0000256" key="11">
    <source>
        <dbReference type="ARBA" id="ARBA00022989"/>
    </source>
</evidence>
<evidence type="ECO:0000259" key="17">
    <source>
        <dbReference type="PROSITE" id="PS50885"/>
    </source>
</evidence>
<dbReference type="EC" id="2.7.13.3" evidence="3"/>
<feature type="domain" description="HAMP" evidence="17">
    <location>
        <begin position="205"/>
        <end position="257"/>
    </location>
</feature>